<evidence type="ECO:0000313" key="2">
    <source>
        <dbReference type="EMBL" id="KYP58917.1"/>
    </source>
</evidence>
<dbReference type="EMBL" id="CM003612">
    <property type="protein sequence ID" value="KYP58917.1"/>
    <property type="molecule type" value="Genomic_DNA"/>
</dbReference>
<proteinExistence type="predicted"/>
<evidence type="ECO:0000313" key="3">
    <source>
        <dbReference type="Proteomes" id="UP000075243"/>
    </source>
</evidence>
<dbReference type="OMA" id="LSENQVC"/>
<dbReference type="Pfam" id="PF10539">
    <property type="entry name" value="Dev_Cell_Death"/>
    <property type="match status" value="1"/>
</dbReference>
<gene>
    <name evidence="2" type="ORF">KK1_014339</name>
</gene>
<dbReference type="SMART" id="SM00767">
    <property type="entry name" value="DCD"/>
    <property type="match status" value="1"/>
</dbReference>
<dbReference type="Gramene" id="C.cajan_13916.t">
    <property type="protein sequence ID" value="C.cajan_13916.t"/>
    <property type="gene ID" value="C.cajan_13916"/>
</dbReference>
<dbReference type="PROSITE" id="PS51222">
    <property type="entry name" value="DCD"/>
    <property type="match status" value="1"/>
</dbReference>
<dbReference type="AlphaFoldDB" id="A0A151SVU4"/>
<evidence type="ECO:0000259" key="1">
    <source>
        <dbReference type="PROSITE" id="PS51222"/>
    </source>
</evidence>
<dbReference type="STRING" id="3821.A0A151SVU4"/>
<sequence>MILFLFEYEKRQLHGVFKASCDGAINIVPNAFAAVGKQYPAQVKFDIIWSCKPIPEKLFRDAIRENYFSANKFNFGLSENQVCSWT</sequence>
<dbReference type="Proteomes" id="UP000075243">
    <property type="component" value="Chromosome 10"/>
</dbReference>
<reference evidence="2 3" key="1">
    <citation type="journal article" date="2012" name="Nat. Biotechnol.">
        <title>Draft genome sequence of pigeonpea (Cajanus cajan), an orphan legume crop of resource-poor farmers.</title>
        <authorList>
            <person name="Varshney R.K."/>
            <person name="Chen W."/>
            <person name="Li Y."/>
            <person name="Bharti A.K."/>
            <person name="Saxena R.K."/>
            <person name="Schlueter J.A."/>
            <person name="Donoghue M.T."/>
            <person name="Azam S."/>
            <person name="Fan G."/>
            <person name="Whaley A.M."/>
            <person name="Farmer A.D."/>
            <person name="Sheridan J."/>
            <person name="Iwata A."/>
            <person name="Tuteja R."/>
            <person name="Penmetsa R.V."/>
            <person name="Wu W."/>
            <person name="Upadhyaya H.D."/>
            <person name="Yang S.P."/>
            <person name="Shah T."/>
            <person name="Saxena K.B."/>
            <person name="Michael T."/>
            <person name="McCombie W.R."/>
            <person name="Yang B."/>
            <person name="Zhang G."/>
            <person name="Yang H."/>
            <person name="Wang J."/>
            <person name="Spillane C."/>
            <person name="Cook D.R."/>
            <person name="May G.D."/>
            <person name="Xu X."/>
            <person name="Jackson S.A."/>
        </authorList>
    </citation>
    <scope>NUCLEOTIDE SEQUENCE [LARGE SCALE GENOMIC DNA]</scope>
    <source>
        <strain evidence="3">cv. Asha</strain>
    </source>
</reference>
<organism evidence="2 3">
    <name type="scientific">Cajanus cajan</name>
    <name type="common">Pigeon pea</name>
    <name type="synonym">Cajanus indicus</name>
    <dbReference type="NCBI Taxonomy" id="3821"/>
    <lineage>
        <taxon>Eukaryota</taxon>
        <taxon>Viridiplantae</taxon>
        <taxon>Streptophyta</taxon>
        <taxon>Embryophyta</taxon>
        <taxon>Tracheophyta</taxon>
        <taxon>Spermatophyta</taxon>
        <taxon>Magnoliopsida</taxon>
        <taxon>eudicotyledons</taxon>
        <taxon>Gunneridae</taxon>
        <taxon>Pentapetalae</taxon>
        <taxon>rosids</taxon>
        <taxon>fabids</taxon>
        <taxon>Fabales</taxon>
        <taxon>Fabaceae</taxon>
        <taxon>Papilionoideae</taxon>
        <taxon>50 kb inversion clade</taxon>
        <taxon>NPAAA clade</taxon>
        <taxon>indigoferoid/millettioid clade</taxon>
        <taxon>Phaseoleae</taxon>
        <taxon>Cajanus</taxon>
    </lineage>
</organism>
<accession>A0A151SVU4</accession>
<name>A0A151SVU4_CAJCA</name>
<feature type="domain" description="DCD" evidence="1">
    <location>
        <begin position="1"/>
        <end position="86"/>
    </location>
</feature>
<dbReference type="PANTHER" id="PTHR46444">
    <property type="entry name" value="DCD (DEVELOPMENT AND CELL DEATH) DOMAIN PROTEIN-RELATED"/>
    <property type="match status" value="1"/>
</dbReference>
<dbReference type="InterPro" id="IPR013989">
    <property type="entry name" value="Dev_and_cell_death_domain"/>
</dbReference>
<dbReference type="PANTHER" id="PTHR46444:SF9">
    <property type="entry name" value="DCD (DEVELOPMENT AND CELL DEATH) DOMAIN PROTEIN"/>
    <property type="match status" value="1"/>
</dbReference>
<keyword evidence="3" id="KW-1185">Reference proteome</keyword>
<protein>
    <recommendedName>
        <fullName evidence="1">DCD domain-containing protein</fullName>
    </recommendedName>
</protein>